<comment type="caution">
    <text evidence="1">The sequence shown here is derived from an EMBL/GenBank/DDBJ whole genome shotgun (WGS) entry which is preliminary data.</text>
</comment>
<name>A0A8X6JLJ6_TRICU</name>
<proteinExistence type="predicted"/>
<accession>A0A8X6JLJ6</accession>
<evidence type="ECO:0000313" key="1">
    <source>
        <dbReference type="EMBL" id="GFR30263.1"/>
    </source>
</evidence>
<protein>
    <submittedName>
        <fullName evidence="1">Uncharacterized protein</fullName>
    </submittedName>
</protein>
<dbReference type="AlphaFoldDB" id="A0A8X6JLJ6"/>
<gene>
    <name evidence="1" type="primary">NCL1_47773</name>
    <name evidence="1" type="ORF">TNCT_625781</name>
</gene>
<evidence type="ECO:0000313" key="2">
    <source>
        <dbReference type="Proteomes" id="UP000887116"/>
    </source>
</evidence>
<organism evidence="1 2">
    <name type="scientific">Trichonephila clavata</name>
    <name type="common">Joro spider</name>
    <name type="synonym">Nephila clavata</name>
    <dbReference type="NCBI Taxonomy" id="2740835"/>
    <lineage>
        <taxon>Eukaryota</taxon>
        <taxon>Metazoa</taxon>
        <taxon>Ecdysozoa</taxon>
        <taxon>Arthropoda</taxon>
        <taxon>Chelicerata</taxon>
        <taxon>Arachnida</taxon>
        <taxon>Araneae</taxon>
        <taxon>Araneomorphae</taxon>
        <taxon>Entelegynae</taxon>
        <taxon>Araneoidea</taxon>
        <taxon>Nephilidae</taxon>
        <taxon>Trichonephila</taxon>
    </lineage>
</organism>
<reference evidence="1" key="1">
    <citation type="submission" date="2020-07" db="EMBL/GenBank/DDBJ databases">
        <title>Multicomponent nature underlies the extraordinary mechanical properties of spider dragline silk.</title>
        <authorList>
            <person name="Kono N."/>
            <person name="Nakamura H."/>
            <person name="Mori M."/>
            <person name="Yoshida Y."/>
            <person name="Ohtoshi R."/>
            <person name="Malay A.D."/>
            <person name="Moran D.A.P."/>
            <person name="Tomita M."/>
            <person name="Numata K."/>
            <person name="Arakawa K."/>
        </authorList>
    </citation>
    <scope>NUCLEOTIDE SEQUENCE</scope>
</reference>
<dbReference type="EMBL" id="BMAO01019384">
    <property type="protein sequence ID" value="GFR30263.1"/>
    <property type="molecule type" value="Genomic_DNA"/>
</dbReference>
<sequence length="388" mass="44628">MEHDPIFRNLVETVLSKPGVEKMNLNMDKNKDRTPEVTLIESLLEIFPKVFAVIEISIKKNWEKCFDEGLKEAMLQSPKSYVKAMLTLCCIENEGTIDVYDRFLNVLAMVNYVTNMYFTAAGANFCELSSLTLTVYYENMLRQDFEKRGGWKCINKYIQDKKYVRCFHDCEKYNFVTDDIPKKLKVKIRDSFSCQLPWINLNAEMESRFHRVVDCLTNEVMSSVKSPLNDLNSPKLNEEQSISKDAERSSFSTANILEVSGTVVSKKSDDFPKKLKLKIRYRFSSQPSSIPRNCETEAHFALMVFGLENKVISSAKISPLNDLNSPKLNKKQSVSKAERYNSSEANILEIFGTIAPIESELYARCKSKVELEERMRCLVGIFELLDEM</sequence>
<dbReference type="Proteomes" id="UP000887116">
    <property type="component" value="Unassembled WGS sequence"/>
</dbReference>
<keyword evidence="2" id="KW-1185">Reference proteome</keyword>